<sequence length="146" mass="15533">MGLCLSFDCGDCDGCINPCCLALSACCLIPCLCPNACGDQNRNQPPTVIVQQPPVVIDQQQPGYPYPPPGGYPPGSYPQGGYPPPPPGGYPQYPGYPPQGEWVATYRVVRAAVAASPVCAATAARTRRHALRLFTLPTSFNRLRSP</sequence>
<dbReference type="EMBL" id="AGBW02013111">
    <property type="protein sequence ID" value="OWR43968.1"/>
    <property type="molecule type" value="Genomic_DNA"/>
</dbReference>
<dbReference type="InParanoid" id="A0A212ER48"/>
<reference evidence="2 3" key="1">
    <citation type="journal article" date="2011" name="Cell">
        <title>The monarch butterfly genome yields insights into long-distance migration.</title>
        <authorList>
            <person name="Zhan S."/>
            <person name="Merlin C."/>
            <person name="Boore J.L."/>
            <person name="Reppert S.M."/>
        </authorList>
    </citation>
    <scope>NUCLEOTIDE SEQUENCE [LARGE SCALE GENOMIC DNA]</scope>
    <source>
        <strain evidence="2">F-2</strain>
    </source>
</reference>
<keyword evidence="3" id="KW-1185">Reference proteome</keyword>
<protein>
    <submittedName>
        <fullName evidence="2">Uncharacterized protein</fullName>
    </submittedName>
</protein>
<gene>
    <name evidence="2" type="ORF">KGM_211587</name>
</gene>
<comment type="caution">
    <text evidence="2">The sequence shown here is derived from an EMBL/GenBank/DDBJ whole genome shotgun (WGS) entry which is preliminary data.</text>
</comment>
<accession>A0A212ER48</accession>
<name>A0A212ER48_DANPL</name>
<feature type="compositionally biased region" description="Pro residues" evidence="1">
    <location>
        <begin position="64"/>
        <end position="94"/>
    </location>
</feature>
<evidence type="ECO:0000313" key="3">
    <source>
        <dbReference type="Proteomes" id="UP000007151"/>
    </source>
</evidence>
<evidence type="ECO:0000256" key="1">
    <source>
        <dbReference type="SAM" id="MobiDB-lite"/>
    </source>
</evidence>
<dbReference type="Proteomes" id="UP000007151">
    <property type="component" value="Unassembled WGS sequence"/>
</dbReference>
<proteinExistence type="predicted"/>
<feature type="compositionally biased region" description="Low complexity" evidence="1">
    <location>
        <begin position="48"/>
        <end position="63"/>
    </location>
</feature>
<evidence type="ECO:0000313" key="2">
    <source>
        <dbReference type="EMBL" id="OWR43968.1"/>
    </source>
</evidence>
<organism evidence="2 3">
    <name type="scientific">Danaus plexippus plexippus</name>
    <dbReference type="NCBI Taxonomy" id="278856"/>
    <lineage>
        <taxon>Eukaryota</taxon>
        <taxon>Metazoa</taxon>
        <taxon>Ecdysozoa</taxon>
        <taxon>Arthropoda</taxon>
        <taxon>Hexapoda</taxon>
        <taxon>Insecta</taxon>
        <taxon>Pterygota</taxon>
        <taxon>Neoptera</taxon>
        <taxon>Endopterygota</taxon>
        <taxon>Lepidoptera</taxon>
        <taxon>Glossata</taxon>
        <taxon>Ditrysia</taxon>
        <taxon>Papilionoidea</taxon>
        <taxon>Nymphalidae</taxon>
        <taxon>Danainae</taxon>
        <taxon>Danaini</taxon>
        <taxon>Danaina</taxon>
        <taxon>Danaus</taxon>
        <taxon>Danaus</taxon>
    </lineage>
</organism>
<feature type="region of interest" description="Disordered" evidence="1">
    <location>
        <begin position="48"/>
        <end position="94"/>
    </location>
</feature>
<dbReference type="AlphaFoldDB" id="A0A212ER48"/>
<dbReference type="KEGG" id="dpl:KGM_211587"/>